<reference evidence="2 3" key="1">
    <citation type="journal article" date="2016" name="Nat. Commun.">
        <title>Thousands of microbial genomes shed light on interconnected biogeochemical processes in an aquifer system.</title>
        <authorList>
            <person name="Anantharaman K."/>
            <person name="Brown C.T."/>
            <person name="Hug L.A."/>
            <person name="Sharon I."/>
            <person name="Castelle C.J."/>
            <person name="Probst A.J."/>
            <person name="Thomas B.C."/>
            <person name="Singh A."/>
            <person name="Wilkins M.J."/>
            <person name="Karaoz U."/>
            <person name="Brodie E.L."/>
            <person name="Williams K.H."/>
            <person name="Hubbard S.S."/>
            <person name="Banfield J.F."/>
        </authorList>
    </citation>
    <scope>NUCLEOTIDE SEQUENCE [LARGE SCALE GENOMIC DNA]</scope>
</reference>
<keyword evidence="1" id="KW-0812">Transmembrane</keyword>
<evidence type="ECO:0000313" key="2">
    <source>
        <dbReference type="EMBL" id="OGZ46106.1"/>
    </source>
</evidence>
<sequence length="231" mass="27458">MKEIINSIHKWLEDRMTSPLYGTFIFSVIFWNWKFFYVLFWQNQTSLYFPKIEYIEKVIFNNQTYFSHLTSFIVLPSITTFVIIWWLPVIANLAHAKNSEFHNKRRIAYQKNEQLYLKQLAEIKQEQAESKKEIELTTTDEERWEKEYETFKTSPRVNEFKTLIETVYGQNGYYIGKDLGTDILAIADSLGLISIIEDELNNSNKINFTPKGKFFANKYLAAEIRPEDIPF</sequence>
<dbReference type="Proteomes" id="UP000177785">
    <property type="component" value="Unassembled WGS sequence"/>
</dbReference>
<accession>A0A1G2G781</accession>
<evidence type="ECO:0000256" key="1">
    <source>
        <dbReference type="SAM" id="Phobius"/>
    </source>
</evidence>
<evidence type="ECO:0000313" key="3">
    <source>
        <dbReference type="Proteomes" id="UP000177785"/>
    </source>
</evidence>
<keyword evidence="1" id="KW-0472">Membrane</keyword>
<feature type="transmembrane region" description="Helical" evidence="1">
    <location>
        <begin position="72"/>
        <end position="96"/>
    </location>
</feature>
<gene>
    <name evidence="2" type="ORF">A2756_05825</name>
</gene>
<dbReference type="AlphaFoldDB" id="A0A1G2G781"/>
<comment type="caution">
    <text evidence="2">The sequence shown here is derived from an EMBL/GenBank/DDBJ whole genome shotgun (WGS) entry which is preliminary data.</text>
</comment>
<protein>
    <submittedName>
        <fullName evidence="2">Uncharacterized protein</fullName>
    </submittedName>
</protein>
<organism evidence="2 3">
    <name type="scientific">Candidatus Ryanbacteria bacterium RIFCSPHIGHO2_01_FULL_48_27</name>
    <dbReference type="NCBI Taxonomy" id="1802115"/>
    <lineage>
        <taxon>Bacteria</taxon>
        <taxon>Candidatus Ryaniibacteriota</taxon>
    </lineage>
</organism>
<dbReference type="STRING" id="1802115.A2756_05825"/>
<dbReference type="EMBL" id="MHNL01000001">
    <property type="protein sequence ID" value="OGZ46106.1"/>
    <property type="molecule type" value="Genomic_DNA"/>
</dbReference>
<proteinExistence type="predicted"/>
<name>A0A1G2G781_9BACT</name>
<feature type="transmembrane region" description="Helical" evidence="1">
    <location>
        <begin position="20"/>
        <end position="40"/>
    </location>
</feature>
<keyword evidence="1" id="KW-1133">Transmembrane helix</keyword>